<comment type="caution">
    <text evidence="2">The sequence shown here is derived from an EMBL/GenBank/DDBJ whole genome shotgun (WGS) entry which is preliminary data.</text>
</comment>
<dbReference type="InterPro" id="IPR016181">
    <property type="entry name" value="Acyl_CoA_acyltransferase"/>
</dbReference>
<gene>
    <name evidence="2" type="ORF">JK634_15990</name>
</gene>
<evidence type="ECO:0000259" key="1">
    <source>
        <dbReference type="PROSITE" id="PS51186"/>
    </source>
</evidence>
<reference evidence="2" key="1">
    <citation type="submission" date="2021-01" db="EMBL/GenBank/DDBJ databases">
        <title>Genome public.</title>
        <authorList>
            <person name="Liu C."/>
            <person name="Sun Q."/>
        </authorList>
    </citation>
    <scope>NUCLEOTIDE SEQUENCE</scope>
    <source>
        <strain evidence="2">YIM B02565</strain>
    </source>
</reference>
<dbReference type="PROSITE" id="PS51186">
    <property type="entry name" value="GNAT"/>
    <property type="match status" value="1"/>
</dbReference>
<dbReference type="Pfam" id="PF00583">
    <property type="entry name" value="Acetyltransf_1"/>
    <property type="match status" value="1"/>
</dbReference>
<name>A0A937FK07_9CLOT</name>
<dbReference type="InterPro" id="IPR000182">
    <property type="entry name" value="GNAT_dom"/>
</dbReference>
<evidence type="ECO:0000313" key="2">
    <source>
        <dbReference type="EMBL" id="MBL4933316.1"/>
    </source>
</evidence>
<dbReference type="GO" id="GO:0016747">
    <property type="term" value="F:acyltransferase activity, transferring groups other than amino-acyl groups"/>
    <property type="evidence" value="ECO:0007669"/>
    <property type="project" value="InterPro"/>
</dbReference>
<proteinExistence type="predicted"/>
<feature type="domain" description="N-acetyltransferase" evidence="1">
    <location>
        <begin position="1"/>
        <end position="132"/>
    </location>
</feature>
<dbReference type="CDD" id="cd04301">
    <property type="entry name" value="NAT_SF"/>
    <property type="match status" value="1"/>
</dbReference>
<dbReference type="AlphaFoldDB" id="A0A937FK07"/>
<dbReference type="Proteomes" id="UP000623681">
    <property type="component" value="Unassembled WGS sequence"/>
</dbReference>
<dbReference type="Gene3D" id="3.40.630.30">
    <property type="match status" value="1"/>
</dbReference>
<dbReference type="SUPFAM" id="SSF55729">
    <property type="entry name" value="Acyl-CoA N-acyltransferases (Nat)"/>
    <property type="match status" value="1"/>
</dbReference>
<keyword evidence="3" id="KW-1185">Reference proteome</keyword>
<sequence length="135" mass="15709">MEETIKLSIEVFNREQHIPEELIPIREDLEPVWWCGKLNGEIVAVVASWKEEGEWHWGRYAVDKKLRGKGLGKKIALFSLNEVFNLGAEKIYIEARDITLRMLEKFGCEVIGKAEDFYGDKVTPIVLKKNKFMNR</sequence>
<dbReference type="EMBL" id="JAESWA010000023">
    <property type="protein sequence ID" value="MBL4933316.1"/>
    <property type="molecule type" value="Genomic_DNA"/>
</dbReference>
<protein>
    <submittedName>
        <fullName evidence="2">GNAT family N-acetyltransferase</fullName>
    </submittedName>
</protein>
<organism evidence="2 3">
    <name type="scientific">Clostridium paridis</name>
    <dbReference type="NCBI Taxonomy" id="2803863"/>
    <lineage>
        <taxon>Bacteria</taxon>
        <taxon>Bacillati</taxon>
        <taxon>Bacillota</taxon>
        <taxon>Clostridia</taxon>
        <taxon>Eubacteriales</taxon>
        <taxon>Clostridiaceae</taxon>
        <taxon>Clostridium</taxon>
    </lineage>
</organism>
<accession>A0A937FK07</accession>
<evidence type="ECO:0000313" key="3">
    <source>
        <dbReference type="Proteomes" id="UP000623681"/>
    </source>
</evidence>